<reference evidence="2 3" key="1">
    <citation type="submission" date="2018-04" db="EMBL/GenBank/DDBJ databases">
        <title>WGS assembly of Panicum hallii var. hallii HAL2.</title>
        <authorList>
            <person name="Lovell J."/>
            <person name="Jenkins J."/>
            <person name="Lowry D."/>
            <person name="Mamidi S."/>
            <person name="Sreedasyam A."/>
            <person name="Weng X."/>
            <person name="Barry K."/>
            <person name="Bonette J."/>
            <person name="Campitelli B."/>
            <person name="Daum C."/>
            <person name="Gordon S."/>
            <person name="Gould B."/>
            <person name="Lipzen A."/>
            <person name="MacQueen A."/>
            <person name="Palacio-Mejia J."/>
            <person name="Plott C."/>
            <person name="Shakirov E."/>
            <person name="Shu S."/>
            <person name="Yoshinaga Y."/>
            <person name="Zane M."/>
            <person name="Rokhsar D."/>
            <person name="Grimwood J."/>
            <person name="Schmutz J."/>
            <person name="Juenger T."/>
        </authorList>
    </citation>
    <scope>NUCLEOTIDE SEQUENCE [LARGE SCALE GENOMIC DNA]</scope>
    <source>
        <strain evidence="3">cv. HAL2</strain>
        <strain evidence="2">HAL2</strain>
    </source>
</reference>
<proteinExistence type="predicted"/>
<sequence>MMASHYFSPGMTSLNIDTWTAAVQVVPEEMLGRMLEAGCKLEEKIFMQAFMFVLFLSSWE</sequence>
<gene>
    <name evidence="1" type="ORF">GQ55_3G398700</name>
    <name evidence="2" type="ORF">GQ55_3G399000</name>
</gene>
<evidence type="ECO:0000313" key="2">
    <source>
        <dbReference type="EMBL" id="PUZ67035.1"/>
    </source>
</evidence>
<dbReference type="Gramene" id="PUZ67030">
    <property type="protein sequence ID" value="PUZ67030"/>
    <property type="gene ID" value="GQ55_3G398700"/>
</dbReference>
<dbReference type="Gramene" id="PUZ67035">
    <property type="protein sequence ID" value="PUZ67035"/>
    <property type="gene ID" value="GQ55_3G399000"/>
</dbReference>
<protein>
    <submittedName>
        <fullName evidence="2">Uncharacterized protein</fullName>
    </submittedName>
</protein>
<accession>A0A2T7EGS9</accession>
<organism evidence="2 3">
    <name type="scientific">Panicum hallii var. hallii</name>
    <dbReference type="NCBI Taxonomy" id="1504633"/>
    <lineage>
        <taxon>Eukaryota</taxon>
        <taxon>Viridiplantae</taxon>
        <taxon>Streptophyta</taxon>
        <taxon>Embryophyta</taxon>
        <taxon>Tracheophyta</taxon>
        <taxon>Spermatophyta</taxon>
        <taxon>Magnoliopsida</taxon>
        <taxon>Liliopsida</taxon>
        <taxon>Poales</taxon>
        <taxon>Poaceae</taxon>
        <taxon>PACMAD clade</taxon>
        <taxon>Panicoideae</taxon>
        <taxon>Panicodae</taxon>
        <taxon>Paniceae</taxon>
        <taxon>Panicinae</taxon>
        <taxon>Panicum</taxon>
        <taxon>Panicum sect. Panicum</taxon>
    </lineage>
</organism>
<dbReference type="EMBL" id="CM009751">
    <property type="protein sequence ID" value="PUZ67030.1"/>
    <property type="molecule type" value="Genomic_DNA"/>
</dbReference>
<keyword evidence="3" id="KW-1185">Reference proteome</keyword>
<evidence type="ECO:0000313" key="1">
    <source>
        <dbReference type="EMBL" id="PUZ67030.1"/>
    </source>
</evidence>
<dbReference type="EMBL" id="CM009751">
    <property type="protein sequence ID" value="PUZ67035.1"/>
    <property type="molecule type" value="Genomic_DNA"/>
</dbReference>
<dbReference type="Proteomes" id="UP000244336">
    <property type="component" value="Chromosome 3"/>
</dbReference>
<name>A0A2T7EGS9_9POAL</name>
<evidence type="ECO:0000313" key="3">
    <source>
        <dbReference type="Proteomes" id="UP000244336"/>
    </source>
</evidence>
<dbReference type="AlphaFoldDB" id="A0A2T7EGS9"/>